<dbReference type="OMA" id="PIEMHIE"/>
<evidence type="ECO:0000256" key="10">
    <source>
        <dbReference type="ARBA" id="ARBA00023136"/>
    </source>
</evidence>
<dbReference type="PANTHER" id="PTHR48017">
    <property type="entry name" value="OS05G0424000 PROTEIN-RELATED"/>
    <property type="match status" value="1"/>
</dbReference>
<comment type="similarity">
    <text evidence="3">Belongs to the amino acid/polyamine transporter 2 family. Amino acid/auxin permease (AAAP) (TC 2.A.18.1) subfamily.</text>
</comment>
<evidence type="ECO:0000256" key="5">
    <source>
        <dbReference type="ARBA" id="ARBA00022475"/>
    </source>
</evidence>
<dbReference type="EMBL" id="CM002288">
    <property type="protein sequence ID" value="ESW33523.1"/>
    <property type="molecule type" value="Genomic_DNA"/>
</dbReference>
<sequence length="474" mass="52652">MSSMHIETPETLADGNKNFDEDGRAKRTGTWITASAHIITAVIGSGVLSLAWAIAQMGWVAGPAVLFAFSFITYFTSTLLADSYRSPDPVHGKRNYTYSEVVKANLGGRKFQLCGLAQYINLVGVTIGYTITASISMVAVKRSNCFHKHGHEAKCNINNYPYMIVFACIQIVLSQIPNFHKLSWLSIVAAVMSFAYSSIGLGLSLAKVIGGAHARTSITGVQVGVDVTGTEKVWRMFQAIGDIAFAYAFSNVLIEIQDTLKSGPPENRMMKRASLIGIMTTTLFYVLCGCLGYAAFGNDAPGNFLTGFGFYEPFWLIDFANICIAVHLVGAYQVFVQPIFGFVEKWSKEKWPESQFINGEHGVNVPLCEGITLNFFRMFWRTTYVIITAVLAMLFPFFNDFLGLIGSLSFWPLTVYFPVEMYIKRSNMKSFSFTWIWLKILSWVCLIISIISAVGSIQGLAHDLKKYKPFQAQQ</sequence>
<feature type="domain" description="Amino acid transporter transmembrane" evidence="16">
    <location>
        <begin position="27"/>
        <end position="460"/>
    </location>
</feature>
<comment type="subcellular location">
    <subcellularLocation>
        <location evidence="2">Cell membrane</location>
    </subcellularLocation>
    <subcellularLocation>
        <location evidence="1">Endomembrane system</location>
        <topology evidence="1">Multi-pass membrane protein</topology>
    </subcellularLocation>
</comment>
<feature type="region of interest" description="Disordered" evidence="14">
    <location>
        <begin position="1"/>
        <end position="21"/>
    </location>
</feature>
<evidence type="ECO:0000256" key="4">
    <source>
        <dbReference type="ARBA" id="ARBA00022448"/>
    </source>
</evidence>
<keyword evidence="8" id="KW-0029">Amino-acid transport</keyword>
<comment type="function">
    <text evidence="12">Carrier protein involved in proton-driven auxin influx. Mediates the formation of auxin gradient from developing leaves (site of auxin biosynthesis) to tips by contributing to the loading of auxin in vascular tissues and facilitating acropetal (base to tip) auxin transport within inner tissues of the root apex, and basipetal (tip to base) auxin transport within outer tissues of the root apex. May be involved in lateral roots and nodules formation.</text>
</comment>
<evidence type="ECO:0000259" key="16">
    <source>
        <dbReference type="Pfam" id="PF01490"/>
    </source>
</evidence>
<keyword evidence="4" id="KW-0813">Transport</keyword>
<proteinExistence type="inferred from homology"/>
<evidence type="ECO:0000256" key="12">
    <source>
        <dbReference type="ARBA" id="ARBA00045588"/>
    </source>
</evidence>
<name>V7CVW9_PHAVU</name>
<dbReference type="GO" id="GO:0006865">
    <property type="term" value="P:amino acid transport"/>
    <property type="evidence" value="ECO:0007669"/>
    <property type="project" value="UniProtKB-KW"/>
</dbReference>
<dbReference type="AlphaFoldDB" id="V7CVW9"/>
<dbReference type="PhylomeDB" id="V7CVW9"/>
<comment type="similarity">
    <text evidence="13">Belongs to the amino acid/polyamine transporter 2 family. Amino acid/auxin permease (AAAP) (TC 2.A.18.2) subfamily.</text>
</comment>
<dbReference type="GO" id="GO:0015293">
    <property type="term" value="F:symporter activity"/>
    <property type="evidence" value="ECO:0007669"/>
    <property type="project" value="UniProtKB-KW"/>
</dbReference>
<dbReference type="Pfam" id="PF01490">
    <property type="entry name" value="Aa_trans"/>
    <property type="match status" value="1"/>
</dbReference>
<evidence type="ECO:0000256" key="6">
    <source>
        <dbReference type="ARBA" id="ARBA00022692"/>
    </source>
</evidence>
<feature type="transmembrane region" description="Helical" evidence="15">
    <location>
        <begin position="378"/>
        <end position="395"/>
    </location>
</feature>
<feature type="transmembrane region" description="Helical" evidence="15">
    <location>
        <begin position="275"/>
        <end position="296"/>
    </location>
</feature>
<evidence type="ECO:0000256" key="14">
    <source>
        <dbReference type="SAM" id="MobiDB-lite"/>
    </source>
</evidence>
<keyword evidence="11" id="KW-0927">Auxin signaling pathway</keyword>
<feature type="transmembrane region" description="Helical" evidence="15">
    <location>
        <begin position="182"/>
        <end position="206"/>
    </location>
</feature>
<feature type="transmembrane region" description="Helical" evidence="15">
    <location>
        <begin position="31"/>
        <end position="52"/>
    </location>
</feature>
<dbReference type="FunFam" id="1.20.1740.10:FF:000055">
    <property type="entry name" value="Amino acid permease 6"/>
    <property type="match status" value="1"/>
</dbReference>
<dbReference type="STRING" id="3885.V7CVW9"/>
<evidence type="ECO:0000313" key="18">
    <source>
        <dbReference type="Proteomes" id="UP000000226"/>
    </source>
</evidence>
<dbReference type="eggNOG" id="KOG1303">
    <property type="taxonomic scope" value="Eukaryota"/>
</dbReference>
<keyword evidence="18" id="KW-1185">Reference proteome</keyword>
<gene>
    <name evidence="17" type="ORF">PHAVU_001G077000g</name>
</gene>
<keyword evidence="9 15" id="KW-1133">Transmembrane helix</keyword>
<dbReference type="GO" id="GO:0005886">
    <property type="term" value="C:plasma membrane"/>
    <property type="evidence" value="ECO:0007669"/>
    <property type="project" value="UniProtKB-SubCell"/>
</dbReference>
<protein>
    <recommendedName>
        <fullName evidence="16">Amino acid transporter transmembrane domain-containing protein</fullName>
    </recommendedName>
</protein>
<organism evidence="17 18">
    <name type="scientific">Phaseolus vulgaris</name>
    <name type="common">Kidney bean</name>
    <name type="synonym">French bean</name>
    <dbReference type="NCBI Taxonomy" id="3885"/>
    <lineage>
        <taxon>Eukaryota</taxon>
        <taxon>Viridiplantae</taxon>
        <taxon>Streptophyta</taxon>
        <taxon>Embryophyta</taxon>
        <taxon>Tracheophyta</taxon>
        <taxon>Spermatophyta</taxon>
        <taxon>Magnoliopsida</taxon>
        <taxon>eudicotyledons</taxon>
        <taxon>Gunneridae</taxon>
        <taxon>Pentapetalae</taxon>
        <taxon>rosids</taxon>
        <taxon>fabids</taxon>
        <taxon>Fabales</taxon>
        <taxon>Fabaceae</taxon>
        <taxon>Papilionoideae</taxon>
        <taxon>50 kb inversion clade</taxon>
        <taxon>NPAAA clade</taxon>
        <taxon>indigoferoid/millettioid clade</taxon>
        <taxon>Phaseoleae</taxon>
        <taxon>Phaseolus</taxon>
    </lineage>
</organism>
<evidence type="ECO:0000256" key="13">
    <source>
        <dbReference type="ARBA" id="ARBA00061463"/>
    </source>
</evidence>
<feature type="transmembrane region" description="Helical" evidence="15">
    <location>
        <begin position="59"/>
        <end position="81"/>
    </location>
</feature>
<evidence type="ECO:0000256" key="7">
    <source>
        <dbReference type="ARBA" id="ARBA00022847"/>
    </source>
</evidence>
<dbReference type="OrthoDB" id="40134at2759"/>
<evidence type="ECO:0000256" key="9">
    <source>
        <dbReference type="ARBA" id="ARBA00022989"/>
    </source>
</evidence>
<dbReference type="InterPro" id="IPR013057">
    <property type="entry name" value="AA_transpt_TM"/>
</dbReference>
<evidence type="ECO:0000256" key="8">
    <source>
        <dbReference type="ARBA" id="ARBA00022970"/>
    </source>
</evidence>
<keyword evidence="7" id="KW-0769">Symport</keyword>
<evidence type="ECO:0000256" key="11">
    <source>
        <dbReference type="ARBA" id="ARBA00023294"/>
    </source>
</evidence>
<evidence type="ECO:0000256" key="1">
    <source>
        <dbReference type="ARBA" id="ARBA00004127"/>
    </source>
</evidence>
<dbReference type="GO" id="GO:0009734">
    <property type="term" value="P:auxin-activated signaling pathway"/>
    <property type="evidence" value="ECO:0007669"/>
    <property type="project" value="UniProtKB-KW"/>
</dbReference>
<evidence type="ECO:0000256" key="15">
    <source>
        <dbReference type="SAM" id="Phobius"/>
    </source>
</evidence>
<accession>V7CVW9</accession>
<feature type="transmembrane region" description="Helical" evidence="15">
    <location>
        <begin position="440"/>
        <end position="461"/>
    </location>
</feature>
<evidence type="ECO:0000313" key="17">
    <source>
        <dbReference type="EMBL" id="ESW33523.1"/>
    </source>
</evidence>
<feature type="transmembrane region" description="Helical" evidence="15">
    <location>
        <begin position="316"/>
        <end position="340"/>
    </location>
</feature>
<dbReference type="Proteomes" id="UP000000226">
    <property type="component" value="Chromosome 1"/>
</dbReference>
<dbReference type="GO" id="GO:0012505">
    <property type="term" value="C:endomembrane system"/>
    <property type="evidence" value="ECO:0007669"/>
    <property type="project" value="UniProtKB-SubCell"/>
</dbReference>
<evidence type="ECO:0000256" key="3">
    <source>
        <dbReference type="ARBA" id="ARBA00005590"/>
    </source>
</evidence>
<reference evidence="18" key="1">
    <citation type="journal article" date="2014" name="Nat. Genet.">
        <title>A reference genome for common bean and genome-wide analysis of dual domestications.</title>
        <authorList>
            <person name="Schmutz J."/>
            <person name="McClean P.E."/>
            <person name="Mamidi S."/>
            <person name="Wu G.A."/>
            <person name="Cannon S.B."/>
            <person name="Grimwood J."/>
            <person name="Jenkins J."/>
            <person name="Shu S."/>
            <person name="Song Q."/>
            <person name="Chavarro C."/>
            <person name="Torres-Torres M."/>
            <person name="Geffroy V."/>
            <person name="Moghaddam S.M."/>
            <person name="Gao D."/>
            <person name="Abernathy B."/>
            <person name="Barry K."/>
            <person name="Blair M."/>
            <person name="Brick M.A."/>
            <person name="Chovatia M."/>
            <person name="Gepts P."/>
            <person name="Goodstein D.M."/>
            <person name="Gonzales M."/>
            <person name="Hellsten U."/>
            <person name="Hyten D.L."/>
            <person name="Jia G."/>
            <person name="Kelly J.D."/>
            <person name="Kudrna D."/>
            <person name="Lee R."/>
            <person name="Richard M.M."/>
            <person name="Miklas P.N."/>
            <person name="Osorno J.M."/>
            <person name="Rodrigues J."/>
            <person name="Thareau V."/>
            <person name="Urrea C.A."/>
            <person name="Wang M."/>
            <person name="Yu Y."/>
            <person name="Zhang M."/>
            <person name="Wing R.A."/>
            <person name="Cregan P.B."/>
            <person name="Rokhsar D.S."/>
            <person name="Jackson S.A."/>
        </authorList>
    </citation>
    <scope>NUCLEOTIDE SEQUENCE [LARGE SCALE GENOMIC DNA]</scope>
    <source>
        <strain evidence="18">cv. G19833</strain>
    </source>
</reference>
<dbReference type="Gramene" id="ESW33523">
    <property type="protein sequence ID" value="ESW33523"/>
    <property type="gene ID" value="PHAVU_001G077000g"/>
</dbReference>
<feature type="transmembrane region" description="Helical" evidence="15">
    <location>
        <begin position="119"/>
        <end position="140"/>
    </location>
</feature>
<keyword evidence="5" id="KW-1003">Cell membrane</keyword>
<feature type="transmembrane region" description="Helical" evidence="15">
    <location>
        <begin position="401"/>
        <end position="419"/>
    </location>
</feature>
<keyword evidence="6 15" id="KW-0812">Transmembrane</keyword>
<keyword evidence="10 15" id="KW-0472">Membrane</keyword>
<evidence type="ECO:0000256" key="2">
    <source>
        <dbReference type="ARBA" id="ARBA00004236"/>
    </source>
</evidence>
<feature type="transmembrane region" description="Helical" evidence="15">
    <location>
        <begin position="160"/>
        <end position="176"/>
    </location>
</feature>